<reference evidence="2 3" key="1">
    <citation type="submission" date="2018-05" db="EMBL/GenBank/DDBJ databases">
        <title>Genome sequencing and assembly of the regulated plant pathogen Lachnellula willkommii and related sister species for the development of diagnostic species identification markers.</title>
        <authorList>
            <person name="Giroux E."/>
            <person name="Bilodeau G."/>
        </authorList>
    </citation>
    <scope>NUCLEOTIDE SEQUENCE [LARGE SCALE GENOMIC DNA]</scope>
    <source>
        <strain evidence="2 3">CBS 172.35</strain>
    </source>
</reference>
<dbReference type="PANTHER" id="PTHR10314">
    <property type="entry name" value="CYSTATHIONINE BETA-SYNTHASE"/>
    <property type="match status" value="1"/>
</dbReference>
<organism evidence="2 3">
    <name type="scientific">Lachnellula willkommii</name>
    <dbReference type="NCBI Taxonomy" id="215461"/>
    <lineage>
        <taxon>Eukaryota</taxon>
        <taxon>Fungi</taxon>
        <taxon>Dikarya</taxon>
        <taxon>Ascomycota</taxon>
        <taxon>Pezizomycotina</taxon>
        <taxon>Leotiomycetes</taxon>
        <taxon>Helotiales</taxon>
        <taxon>Lachnaceae</taxon>
        <taxon>Lachnellula</taxon>
    </lineage>
</organism>
<keyword evidence="3" id="KW-1185">Reference proteome</keyword>
<evidence type="ECO:0000313" key="2">
    <source>
        <dbReference type="EMBL" id="TVY93831.1"/>
    </source>
</evidence>
<name>A0A559MLL9_9HELO</name>
<sequence length="477" mass="52001">MVVDLSMNVYSGPQALQTYFDPDAQPMLPLVELPAKLNPFLDSGVHIFAKMLTALPAQNVKALPALNMIQNAPATATKPVVEASSGSTVISLALASRALNQNDDVTAYVTNKTELSRLQTLAFFGIKVQLYGGPAQPIISDERGIINKIRRQAEAEGSSIWAPMQYENEDNYKSHIRWTGPQLLKQLPDISIFCSGMGSAGTVSRPFVNVCNRTGDPIPGPRPAPLFQSIDFPWQTVVDEVQEVDSTQSYRMSMLLSREGFICGPSSGMALQALLDVLQKAKDESRLSEFAGADGKVRAVFTCCDLPYQYMDNYARKLGPTAFTPIGNAQLLNIDTHPYDTVWELEPTAAVEWLKNPDKSASGERDGAVRVIDIRAAADFAKEALLGARNLPFESVKPGMPSPFNDVTVLERQWTEMKKTVGLEQAWREVIEAGGSLFTICYDGESARVLTSILRASGVEAYSARGGFPSLKAVQTV</sequence>
<dbReference type="InterPro" id="IPR050214">
    <property type="entry name" value="Cys_Synth/Cystath_Beta-Synth"/>
</dbReference>
<comment type="caution">
    <text evidence="2">The sequence shown here is derived from an EMBL/GenBank/DDBJ whole genome shotgun (WGS) entry which is preliminary data.</text>
</comment>
<dbReference type="EMBL" id="QGML01000074">
    <property type="protein sequence ID" value="TVY93831.1"/>
    <property type="molecule type" value="Genomic_DNA"/>
</dbReference>
<dbReference type="Gene3D" id="3.40.50.1100">
    <property type="match status" value="3"/>
</dbReference>
<dbReference type="InterPro" id="IPR036873">
    <property type="entry name" value="Rhodanese-like_dom_sf"/>
</dbReference>
<dbReference type="InterPro" id="IPR036052">
    <property type="entry name" value="TrpB-like_PALP_sf"/>
</dbReference>
<evidence type="ECO:0000313" key="3">
    <source>
        <dbReference type="Proteomes" id="UP000315522"/>
    </source>
</evidence>
<dbReference type="InterPro" id="IPR001763">
    <property type="entry name" value="Rhodanese-like_dom"/>
</dbReference>
<dbReference type="AlphaFoldDB" id="A0A559MLL9"/>
<feature type="domain" description="Rhodanese" evidence="1">
    <location>
        <begin position="365"/>
        <end position="476"/>
    </location>
</feature>
<dbReference type="Gene3D" id="3.40.250.10">
    <property type="entry name" value="Rhodanese-like domain"/>
    <property type="match status" value="1"/>
</dbReference>
<dbReference type="SUPFAM" id="SSF53686">
    <property type="entry name" value="Tryptophan synthase beta subunit-like PLP-dependent enzymes"/>
    <property type="match status" value="1"/>
</dbReference>
<gene>
    <name evidence="2" type="primary">cysM</name>
    <name evidence="2" type="ORF">LAWI1_G000734</name>
</gene>
<accession>A0A559MLL9</accession>
<dbReference type="Proteomes" id="UP000315522">
    <property type="component" value="Unassembled WGS sequence"/>
</dbReference>
<dbReference type="InterPro" id="IPR001926">
    <property type="entry name" value="TrpB-like_PALP"/>
</dbReference>
<dbReference type="Pfam" id="PF00291">
    <property type="entry name" value="PALP"/>
    <property type="match status" value="1"/>
</dbReference>
<dbReference type="PROSITE" id="PS50206">
    <property type="entry name" value="RHODANESE_3"/>
    <property type="match status" value="1"/>
</dbReference>
<dbReference type="SUPFAM" id="SSF52821">
    <property type="entry name" value="Rhodanese/Cell cycle control phosphatase"/>
    <property type="match status" value="1"/>
</dbReference>
<evidence type="ECO:0000259" key="1">
    <source>
        <dbReference type="PROSITE" id="PS50206"/>
    </source>
</evidence>
<protein>
    <submittedName>
        <fullName evidence="2">Cysteine synthase B</fullName>
    </submittedName>
</protein>
<dbReference type="CDD" id="cd00158">
    <property type="entry name" value="RHOD"/>
    <property type="match status" value="1"/>
</dbReference>
<proteinExistence type="predicted"/>